<proteinExistence type="inferred from homology"/>
<accession>A0A5C1EB42</accession>
<dbReference type="Gene3D" id="2.60.450.10">
    <property type="entry name" value="Lipopolysaccharide (LPS) transport protein A like domain"/>
    <property type="match status" value="1"/>
</dbReference>
<organism evidence="4 5">
    <name type="scientific">Oryzomicrobium terrae</name>
    <dbReference type="NCBI Taxonomy" id="1735038"/>
    <lineage>
        <taxon>Bacteria</taxon>
        <taxon>Pseudomonadati</taxon>
        <taxon>Pseudomonadota</taxon>
        <taxon>Betaproteobacteria</taxon>
        <taxon>Rhodocyclales</taxon>
        <taxon>Rhodocyclaceae</taxon>
        <taxon>Oryzomicrobium</taxon>
    </lineage>
</organism>
<keyword evidence="5" id="KW-1185">Reference proteome</keyword>
<dbReference type="GO" id="GO:0015920">
    <property type="term" value="P:lipopolysaccharide transport"/>
    <property type="evidence" value="ECO:0007669"/>
    <property type="project" value="InterPro"/>
</dbReference>
<comment type="subunit">
    <text evidence="1">Component of the lipopolysaccharide transport and assembly complex. Interacts with LptE and LptA.</text>
</comment>
<comment type="subcellular location">
    <subcellularLocation>
        <location evidence="1">Cell outer membrane</location>
    </subcellularLocation>
</comment>
<dbReference type="Pfam" id="PF04453">
    <property type="entry name" value="LptD"/>
    <property type="match status" value="1"/>
</dbReference>
<feature type="compositionally biased region" description="Low complexity" evidence="2">
    <location>
        <begin position="20"/>
        <end position="38"/>
    </location>
</feature>
<dbReference type="PANTHER" id="PTHR30189">
    <property type="entry name" value="LPS-ASSEMBLY PROTEIN"/>
    <property type="match status" value="1"/>
</dbReference>
<dbReference type="GO" id="GO:1990351">
    <property type="term" value="C:transporter complex"/>
    <property type="evidence" value="ECO:0007669"/>
    <property type="project" value="TreeGrafter"/>
</dbReference>
<dbReference type="KEGG" id="otr:OTERR_26160"/>
<sequence length="811" mass="89482">MAPFRVDPALLGLRPQAPRAGQSPVAPASGAPVASPIPRTANTGEAVAAEALPDDPLPGLHLAASSRMGALPEPTGESLPTFLLADRLSGVTDVTTVAEGNAELRRLNKTVTADRMTYRHVEDEVEAEGNVVLRDPTGTVKGPLMRLQVDAQTGFFDTPEFNFQQQRVFRDNNPYFIPVPGATKTEEIRRNTVMQGKADRILFEGEQQYRLENATFSTCLGPNPDWYGRVSDLGLDYEREEGEGRNGVLYFKNVPFLYAPLMSFGLNQQRKSGFLAPTFGATSNSGADFSLPYYVNLAPNYDLLVTPRVLTKRGALVNGDFRYLSSSYSGQLQAEYLPNDSLKGSSRHAYNLMHFQDFGRGFTGRLDLQGVSDDTYYTDLASRYAITSQNQLLRRGMLTYSGGWWSATGMVQKYQTLQPDPLAPVAKPYALEPQITVTARRPDFYTTDLAFTGSYSDFRHPTLDEGKRVYAYPTLALPLQSGGLFITPKVGLNMASYSLNRQQTSGENSVSRAIPVFSVDTGAVFERDLQLGGQGFTQTLEPRLFYVNIPYKDQSNVPLFDTSASDINFAQIFTENRYTGADRVGDANQLTVALASRLIRPETGAEVIKALVGQRLYFSDQKVTLNAGDPPSTVRRADWLFALNGQVAPYTTFDAGWQYNPRDARTERLSTVLRYRPEIGKVLQAGYRISRDSAPPFNASIRQIDLAGQWPLGGRWYAVGRYNYSLLDQRLLEGVGGLEYNGGCWVVRGVMQQLAVTSATPVRAFFMQLELSDFASIGSNPLSILRRNIPGYSRTLPSDGSVPVSPYEEAL</sequence>
<dbReference type="InterPro" id="IPR050218">
    <property type="entry name" value="LptD"/>
</dbReference>
<dbReference type="GO" id="GO:0043165">
    <property type="term" value="P:Gram-negative-bacterium-type cell outer membrane assembly"/>
    <property type="evidence" value="ECO:0007669"/>
    <property type="project" value="UniProtKB-UniRule"/>
</dbReference>
<comment type="caution">
    <text evidence="1">Lacks conserved residue(s) required for the propagation of feature annotation.</text>
</comment>
<dbReference type="GO" id="GO:0009279">
    <property type="term" value="C:cell outer membrane"/>
    <property type="evidence" value="ECO:0007669"/>
    <property type="project" value="UniProtKB-SubCell"/>
</dbReference>
<keyword evidence="1" id="KW-0472">Membrane</keyword>
<dbReference type="AlphaFoldDB" id="A0A5C1EB42"/>
<name>A0A5C1EB42_9RHOO</name>
<comment type="function">
    <text evidence="1">Together with LptE, is involved in the assembly of lipopolysaccharide (LPS) at the surface of the outer membrane.</text>
</comment>
<evidence type="ECO:0000256" key="1">
    <source>
        <dbReference type="HAMAP-Rule" id="MF_01411"/>
    </source>
</evidence>
<dbReference type="EMBL" id="CP022579">
    <property type="protein sequence ID" value="QEL66092.1"/>
    <property type="molecule type" value="Genomic_DNA"/>
</dbReference>
<gene>
    <name evidence="4" type="primary">ostA</name>
    <name evidence="1" type="synonym">lptD</name>
    <name evidence="4" type="ORF">OTERR_26160</name>
</gene>
<dbReference type="HAMAP" id="MF_01411">
    <property type="entry name" value="LPS_assembly_LptD"/>
    <property type="match status" value="1"/>
</dbReference>
<evidence type="ECO:0000259" key="3">
    <source>
        <dbReference type="Pfam" id="PF04453"/>
    </source>
</evidence>
<evidence type="ECO:0000313" key="4">
    <source>
        <dbReference type="EMBL" id="QEL66092.1"/>
    </source>
</evidence>
<dbReference type="Proteomes" id="UP000323671">
    <property type="component" value="Chromosome"/>
</dbReference>
<dbReference type="InterPro" id="IPR020889">
    <property type="entry name" value="LipoPS_assembly_LptD"/>
</dbReference>
<keyword evidence="4" id="KW-0812">Transmembrane</keyword>
<keyword evidence="1" id="KW-0732">Signal</keyword>
<evidence type="ECO:0000256" key="2">
    <source>
        <dbReference type="SAM" id="MobiDB-lite"/>
    </source>
</evidence>
<keyword evidence="1" id="KW-0998">Cell outer membrane</keyword>
<comment type="similarity">
    <text evidence="1">Belongs to the LptD family.</text>
</comment>
<dbReference type="InterPro" id="IPR007543">
    <property type="entry name" value="LptD_C"/>
</dbReference>
<reference evidence="4 5" key="1">
    <citation type="submission" date="2017-07" db="EMBL/GenBank/DDBJ databases">
        <title>Complete genome sequence of Oryzomicrobium terrae TPP412.</title>
        <authorList>
            <person name="Chiu L.-W."/>
            <person name="Lo K.-J."/>
            <person name="Tsai Y.-M."/>
            <person name="Lin S.-S."/>
            <person name="Kuo C.-H."/>
            <person name="Liu C.-T."/>
        </authorList>
    </citation>
    <scope>NUCLEOTIDE SEQUENCE [LARGE SCALE GENOMIC DNA]</scope>
    <source>
        <strain evidence="4 5">TPP412</strain>
    </source>
</reference>
<evidence type="ECO:0000313" key="5">
    <source>
        <dbReference type="Proteomes" id="UP000323671"/>
    </source>
</evidence>
<dbReference type="PANTHER" id="PTHR30189:SF1">
    <property type="entry name" value="LPS-ASSEMBLY PROTEIN LPTD"/>
    <property type="match status" value="1"/>
</dbReference>
<protein>
    <recommendedName>
        <fullName evidence="1">LPS-assembly protein LptD</fullName>
    </recommendedName>
</protein>
<feature type="domain" description="LptD C-terminal" evidence="3">
    <location>
        <begin position="346"/>
        <end position="716"/>
    </location>
</feature>
<feature type="region of interest" description="Disordered" evidence="2">
    <location>
        <begin position="1"/>
        <end position="39"/>
    </location>
</feature>